<dbReference type="Bgee" id="ENSXETG00000039898">
    <property type="expression patterns" value="Expressed in skeletal muscle tissue and 7 other cell types or tissues"/>
</dbReference>
<dbReference type="PANTHER" id="PTHR11639:SF134">
    <property type="entry name" value="PROTEIN S100-A1-RELATED"/>
    <property type="match status" value="1"/>
</dbReference>
<dbReference type="InterPro" id="IPR002048">
    <property type="entry name" value="EF_hand_dom"/>
</dbReference>
<keyword evidence="3" id="KW-0106">Calcium</keyword>
<evidence type="ECO:0000259" key="4">
    <source>
        <dbReference type="PROSITE" id="PS50222"/>
    </source>
</evidence>
<dbReference type="InterPro" id="IPR013787">
    <property type="entry name" value="S100_Ca-bd_sub"/>
</dbReference>
<dbReference type="SMART" id="SM01394">
    <property type="entry name" value="S_100"/>
    <property type="match status" value="1"/>
</dbReference>
<feature type="domain" description="EF-hand" evidence="4">
    <location>
        <begin position="64"/>
        <end position="87"/>
    </location>
</feature>
<dbReference type="GO" id="GO:0005509">
    <property type="term" value="F:calcium ion binding"/>
    <property type="evidence" value="ECO:0007669"/>
    <property type="project" value="InterPro"/>
</dbReference>
<dbReference type="SUPFAM" id="SSF47473">
    <property type="entry name" value="EF-hand"/>
    <property type="match status" value="1"/>
</dbReference>
<dbReference type="Pfam" id="PF01023">
    <property type="entry name" value="S_100"/>
    <property type="match status" value="1"/>
</dbReference>
<name>A0A6I8RMX0_XENTR</name>
<dbReference type="Ensembl" id="ENSXETT00000080609">
    <property type="protein sequence ID" value="ENSXETP00000082765"/>
    <property type="gene ID" value="ENSXETG00000039898"/>
</dbReference>
<dbReference type="Gene3D" id="1.10.238.10">
    <property type="entry name" value="EF-hand"/>
    <property type="match status" value="1"/>
</dbReference>
<dbReference type="AlphaFoldDB" id="A0A6I8RMX0"/>
<protein>
    <recommendedName>
        <fullName evidence="4">EF-hand domain-containing protein</fullName>
    </recommendedName>
</protein>
<evidence type="ECO:0000313" key="5">
    <source>
        <dbReference type="Ensembl" id="ENSXETP00000082765"/>
    </source>
</evidence>
<sequence length="90" mass="9964">MAINLEQMAMHLNVIFKKYAGKDGDCSSLNQNELCEMALKEFPHLCVSTLAPETCGSSFSLSCMDMDGDKKVTFEEFALFFAFISIALHG</sequence>
<dbReference type="InParanoid" id="A0A6I8RMX0"/>
<comment type="similarity">
    <text evidence="1">Belongs to the S-100 family.</text>
</comment>
<evidence type="ECO:0000256" key="3">
    <source>
        <dbReference type="ARBA" id="ARBA00022837"/>
    </source>
</evidence>
<proteinExistence type="inferred from homology"/>
<dbReference type="InterPro" id="IPR011992">
    <property type="entry name" value="EF-hand-dom_pair"/>
</dbReference>
<reference evidence="5" key="2">
    <citation type="submission" date="2020-05" db="UniProtKB">
        <authorList>
            <consortium name="Ensembl"/>
        </authorList>
    </citation>
    <scope>IDENTIFICATION</scope>
</reference>
<keyword evidence="2" id="KW-0479">Metal-binding</keyword>
<dbReference type="PROSITE" id="PS00018">
    <property type="entry name" value="EF_HAND_1"/>
    <property type="match status" value="1"/>
</dbReference>
<reference evidence="5" key="1">
    <citation type="journal article" date="2010" name="Science">
        <title>The genome of the Western clawed frog Xenopus tropicalis.</title>
        <authorList>
            <person name="Hellsten U."/>
            <person name="Harland R.M."/>
            <person name="Gilchrist M.J."/>
            <person name="Hendrix D."/>
            <person name="Jurka J."/>
            <person name="Kapitonov V."/>
            <person name="Ovcharenko I."/>
            <person name="Putnam N.H."/>
            <person name="Shu S."/>
            <person name="Taher L."/>
            <person name="Blitz I.L."/>
            <person name="Blumberg B."/>
            <person name="Dichmann D.S."/>
            <person name="Dubchak I."/>
            <person name="Amaya E."/>
            <person name="Detter J.C."/>
            <person name="Fletcher R."/>
            <person name="Gerhard D.S."/>
            <person name="Goodstein D."/>
            <person name="Graves T."/>
            <person name="Grigoriev I.V."/>
            <person name="Grimwood J."/>
            <person name="Kawashima T."/>
            <person name="Lindquist E."/>
            <person name="Lucas S.M."/>
            <person name="Mead P.E."/>
            <person name="Mitros T."/>
            <person name="Ogino H."/>
            <person name="Ohta Y."/>
            <person name="Poliakov A.V."/>
            <person name="Pollet N."/>
            <person name="Robert J."/>
            <person name="Salamov A."/>
            <person name="Sater A.K."/>
            <person name="Schmutz J."/>
            <person name="Terry A."/>
            <person name="Vize P.D."/>
            <person name="Warren W.C."/>
            <person name="Wells D."/>
            <person name="Wills A."/>
            <person name="Wilson R.K."/>
            <person name="Zimmerman L.B."/>
            <person name="Zorn A.M."/>
            <person name="Grainger R."/>
            <person name="Grammer T."/>
            <person name="Khokha M.K."/>
            <person name="Richardson P.M."/>
            <person name="Rokhsar D.S."/>
        </authorList>
    </citation>
    <scope>NUCLEOTIDE SEQUENCE [LARGE SCALE GENOMIC DNA]</scope>
    <source>
        <strain evidence="5">Nigerian</strain>
    </source>
</reference>
<organism evidence="5">
    <name type="scientific">Xenopus tropicalis</name>
    <name type="common">Western clawed frog</name>
    <name type="synonym">Silurana tropicalis</name>
    <dbReference type="NCBI Taxonomy" id="8364"/>
    <lineage>
        <taxon>Eukaryota</taxon>
        <taxon>Metazoa</taxon>
        <taxon>Chordata</taxon>
        <taxon>Craniata</taxon>
        <taxon>Vertebrata</taxon>
        <taxon>Euteleostomi</taxon>
        <taxon>Amphibia</taxon>
        <taxon>Batrachia</taxon>
        <taxon>Anura</taxon>
        <taxon>Pipoidea</taxon>
        <taxon>Pipidae</taxon>
        <taxon>Xenopodinae</taxon>
        <taxon>Xenopus</taxon>
        <taxon>Silurana</taxon>
    </lineage>
</organism>
<accession>A0A6I8RMX0</accession>
<evidence type="ECO:0000256" key="2">
    <source>
        <dbReference type="ARBA" id="ARBA00022723"/>
    </source>
</evidence>
<dbReference type="InterPro" id="IPR018247">
    <property type="entry name" value="EF_Hand_1_Ca_BS"/>
</dbReference>
<dbReference type="PANTHER" id="PTHR11639">
    <property type="entry name" value="S100 CALCIUM-BINDING PROTEIN"/>
    <property type="match status" value="1"/>
</dbReference>
<evidence type="ECO:0000256" key="1">
    <source>
        <dbReference type="ARBA" id="ARBA00007323"/>
    </source>
</evidence>
<dbReference type="PROSITE" id="PS50222">
    <property type="entry name" value="EF_HAND_2"/>
    <property type="match status" value="1"/>
</dbReference>